<evidence type="ECO:0008006" key="5">
    <source>
        <dbReference type="Google" id="ProtNLM"/>
    </source>
</evidence>
<evidence type="ECO:0000259" key="2">
    <source>
        <dbReference type="Pfam" id="PF13191"/>
    </source>
</evidence>
<dbReference type="RefSeq" id="WP_309772395.1">
    <property type="nucleotide sequence ID" value="NZ_JAVIZC010000003.1"/>
</dbReference>
<dbReference type="GO" id="GO:0003677">
    <property type="term" value="F:DNA binding"/>
    <property type="evidence" value="ECO:0007669"/>
    <property type="project" value="InterPro"/>
</dbReference>
<protein>
    <recommendedName>
        <fullName evidence="5">Restriction endonuclease type IV Mrr domain-containing protein</fullName>
    </recommendedName>
</protein>
<dbReference type="EMBL" id="JAVIZC010000003">
    <property type="protein sequence ID" value="MDR6104222.1"/>
    <property type="molecule type" value="Genomic_DNA"/>
</dbReference>
<proteinExistence type="predicted"/>
<dbReference type="AlphaFoldDB" id="A0AAJ2BFV3"/>
<dbReference type="SUPFAM" id="SSF52540">
    <property type="entry name" value="P-loop containing nucleoside triphosphate hydrolases"/>
    <property type="match status" value="1"/>
</dbReference>
<dbReference type="InterPro" id="IPR041664">
    <property type="entry name" value="AAA_16"/>
</dbReference>
<dbReference type="SUPFAM" id="SSF52980">
    <property type="entry name" value="Restriction endonuclease-like"/>
    <property type="match status" value="1"/>
</dbReference>
<feature type="domain" description="Restriction endonuclease type IV Mrr" evidence="1">
    <location>
        <begin position="53"/>
        <end position="151"/>
    </location>
</feature>
<dbReference type="Gene3D" id="3.40.50.300">
    <property type="entry name" value="P-loop containing nucleotide triphosphate hydrolases"/>
    <property type="match status" value="1"/>
</dbReference>
<reference evidence="3" key="1">
    <citation type="submission" date="2023-08" db="EMBL/GenBank/DDBJ databases">
        <title>Functional and genomic diversity of the sorghum phyllosphere microbiome.</title>
        <authorList>
            <person name="Shade A."/>
        </authorList>
    </citation>
    <scope>NUCLEOTIDE SEQUENCE</scope>
    <source>
        <strain evidence="3">SORGH_AS_0974</strain>
    </source>
</reference>
<dbReference type="InterPro" id="IPR007560">
    <property type="entry name" value="Restrct_endonuc_IV_Mrr"/>
</dbReference>
<dbReference type="Proteomes" id="UP001255601">
    <property type="component" value="Unassembled WGS sequence"/>
</dbReference>
<dbReference type="Pfam" id="PF13191">
    <property type="entry name" value="AAA_16"/>
    <property type="match status" value="1"/>
</dbReference>
<evidence type="ECO:0000259" key="1">
    <source>
        <dbReference type="Pfam" id="PF04471"/>
    </source>
</evidence>
<evidence type="ECO:0000313" key="3">
    <source>
        <dbReference type="EMBL" id="MDR6104222.1"/>
    </source>
</evidence>
<organism evidence="3 4">
    <name type="scientific">Agrobacterium larrymoorei</name>
    <dbReference type="NCBI Taxonomy" id="160699"/>
    <lineage>
        <taxon>Bacteria</taxon>
        <taxon>Pseudomonadati</taxon>
        <taxon>Pseudomonadota</taxon>
        <taxon>Alphaproteobacteria</taxon>
        <taxon>Hyphomicrobiales</taxon>
        <taxon>Rhizobiaceae</taxon>
        <taxon>Rhizobium/Agrobacterium group</taxon>
        <taxon>Agrobacterium</taxon>
    </lineage>
</organism>
<comment type="caution">
    <text evidence="3">The sequence shown here is derived from an EMBL/GenBank/DDBJ whole genome shotgun (WGS) entry which is preliminary data.</text>
</comment>
<sequence>MRVIKRDVSCLFSLESGNSRLRNLDSPLSSCSMDHDSKFKIAIPLDKNRSDFREVKGRLLESLVGRFLTYQSYVVKERVRDAGSEIDLKCLNRLSGDSAIVECKARTETVQTDAVNKLHSDVSLEEADHGWIFSISDIGKEAQARLDRFNVKAGKNVFKFFPPHELVTLLVDAKGFELPALPGSNGATEVFLCLLEGREIWAVPMWTPNRELKGLLAWGASDGSPMKPRDLPELTNTDFPYPEASWLDHKHVEGPPSKDVQPVVEVIPGEEWSDYRPSRPVDFVGREGLIYEIRDFFDRIRKGKTSSRLFGIKGQSGWGKSSLALKLADELRKDKIFILPVDCRAAKTSYYADLAMLRALQAAEQYILPGPLFRSTPKIETNPFNDPAVHELLAQAQSQNAVVCLIFDQFEEIIHRSELSAAFSRMRDLALAADEARAPFAIGFSWKTDGTVGSDYPGYHLWHSLSDRRKDFVVDRFAREDADGFIVLAQRESKQVLKYNISKFIVENYAGYPWLLKKLVRHYIEDAKAGRDPGPLGSLPSLETLFNNDLQELSQAQTRAIRFIAQNSPVEYGATADKYGADNVASLVNQRLVINTGGKLNLYWDIFRDYILYNEVPQLPNTYIPTISVRRIRGILKTVLGADRLDYEHFAASLNLSLTTTDNAVRDLVNMGIVRSNRLEQYFERAFENSAAATAKIIEFLLSNCIFIKARELIAAQGGATFAEICTASAPEYAFLSIDEQTLQQYNRRILAYCWHFGLLSKNGMHFVLGDPVFDIMESAERVTNISEVDIFRAAAPPERVIELVDQVRGGVCKTKKEAESQGLRNAVFAASTLGLIVQQNGEISIADHVKDDMPTSMLVRQALVQIEPFKSSLTEIEYPLLPASELGAIIADLYGLNWSTGSCERHGSAIKRWTSWMAQ</sequence>
<dbReference type="Pfam" id="PF04471">
    <property type="entry name" value="Mrr_cat"/>
    <property type="match status" value="1"/>
</dbReference>
<evidence type="ECO:0000313" key="4">
    <source>
        <dbReference type="Proteomes" id="UP001255601"/>
    </source>
</evidence>
<dbReference type="InterPro" id="IPR011335">
    <property type="entry name" value="Restrct_endonuc-II-like"/>
</dbReference>
<name>A0AAJ2BFV3_9HYPH</name>
<dbReference type="GO" id="GO:0004519">
    <property type="term" value="F:endonuclease activity"/>
    <property type="evidence" value="ECO:0007669"/>
    <property type="project" value="InterPro"/>
</dbReference>
<feature type="domain" description="Orc1-like AAA ATPase" evidence="2">
    <location>
        <begin position="283"/>
        <end position="411"/>
    </location>
</feature>
<dbReference type="GO" id="GO:0009307">
    <property type="term" value="P:DNA restriction-modification system"/>
    <property type="evidence" value="ECO:0007669"/>
    <property type="project" value="InterPro"/>
</dbReference>
<accession>A0AAJ2BFV3</accession>
<dbReference type="InterPro" id="IPR027417">
    <property type="entry name" value="P-loop_NTPase"/>
</dbReference>
<gene>
    <name evidence="3" type="ORF">QE369_004419</name>
</gene>